<dbReference type="KEGG" id="abp:AGABI1DRAFT107465"/>
<dbReference type="EMBL" id="JH971392">
    <property type="protein sequence ID" value="EKM78221.1"/>
    <property type="molecule type" value="Genomic_DNA"/>
</dbReference>
<dbReference type="AlphaFoldDB" id="K5WS52"/>
<evidence type="ECO:0000313" key="2">
    <source>
        <dbReference type="Proteomes" id="UP000008493"/>
    </source>
</evidence>
<name>K5WS52_AGABU</name>
<dbReference type="InParanoid" id="K5WS52"/>
<accession>K5WS52</accession>
<dbReference type="Proteomes" id="UP000008493">
    <property type="component" value="Unassembled WGS sequence"/>
</dbReference>
<sequence length="148" mass="17029">MFNKTLLCLDVWNEILNYFEVSLEDDGEKVVKEKRSVMLTIALLSPGLPELALDALRKNLTTLVQIVNKANSGLDYHVLKGYWRVSYDLQITDKLLDDLIRNLKRVRNLRVQVSKKELELWQMLHALLAPRSMTHLLPCLQTLSLVSA</sequence>
<dbReference type="GeneID" id="18822414"/>
<dbReference type="RefSeq" id="XP_007330932.1">
    <property type="nucleotide sequence ID" value="XM_007330870.1"/>
</dbReference>
<gene>
    <name evidence="1" type="ORF">AGABI1DRAFT_107465</name>
</gene>
<keyword evidence="2" id="KW-1185">Reference proteome</keyword>
<organism evidence="1 2">
    <name type="scientific">Agaricus bisporus var. burnettii (strain JB137-S8 / ATCC MYA-4627 / FGSC 10392)</name>
    <name type="common">White button mushroom</name>
    <dbReference type="NCBI Taxonomy" id="597362"/>
    <lineage>
        <taxon>Eukaryota</taxon>
        <taxon>Fungi</taxon>
        <taxon>Dikarya</taxon>
        <taxon>Basidiomycota</taxon>
        <taxon>Agaricomycotina</taxon>
        <taxon>Agaricomycetes</taxon>
        <taxon>Agaricomycetidae</taxon>
        <taxon>Agaricales</taxon>
        <taxon>Agaricineae</taxon>
        <taxon>Agaricaceae</taxon>
        <taxon>Agaricus</taxon>
    </lineage>
</organism>
<feature type="non-terminal residue" evidence="1">
    <location>
        <position position="148"/>
    </location>
</feature>
<reference evidence="2" key="1">
    <citation type="journal article" date="2012" name="Proc. Natl. Acad. Sci. U.S.A.">
        <title>Genome sequence of the button mushroom Agaricus bisporus reveals mechanisms governing adaptation to a humic-rich ecological niche.</title>
        <authorList>
            <person name="Morin E."/>
            <person name="Kohler A."/>
            <person name="Baker A.R."/>
            <person name="Foulongne-Oriol M."/>
            <person name="Lombard V."/>
            <person name="Nagy L.G."/>
            <person name="Ohm R.A."/>
            <person name="Patyshakuliyeva A."/>
            <person name="Brun A."/>
            <person name="Aerts A.L."/>
            <person name="Bailey A.M."/>
            <person name="Billette C."/>
            <person name="Coutinho P.M."/>
            <person name="Deakin G."/>
            <person name="Doddapaneni H."/>
            <person name="Floudas D."/>
            <person name="Grimwood J."/>
            <person name="Hilden K."/>
            <person name="Kuees U."/>
            <person name="LaButti K.M."/>
            <person name="Lapidus A."/>
            <person name="Lindquist E.A."/>
            <person name="Lucas S.M."/>
            <person name="Murat C."/>
            <person name="Riley R.W."/>
            <person name="Salamov A.A."/>
            <person name="Schmutz J."/>
            <person name="Subramanian V."/>
            <person name="Woesten H.A.B."/>
            <person name="Xu J."/>
            <person name="Eastwood D.C."/>
            <person name="Foster G.D."/>
            <person name="Sonnenberg A.S."/>
            <person name="Cullen D."/>
            <person name="de Vries R.P."/>
            <person name="Lundell T."/>
            <person name="Hibbett D.S."/>
            <person name="Henrissat B."/>
            <person name="Burton K.S."/>
            <person name="Kerrigan R.W."/>
            <person name="Challen M.P."/>
            <person name="Grigoriev I.V."/>
            <person name="Martin F."/>
        </authorList>
    </citation>
    <scope>NUCLEOTIDE SEQUENCE [LARGE SCALE GENOMIC DNA]</scope>
    <source>
        <strain evidence="2">JB137-S8 / ATCC MYA-4627 / FGSC 10392</strain>
    </source>
</reference>
<protein>
    <submittedName>
        <fullName evidence="1">Uncharacterized protein</fullName>
    </submittedName>
</protein>
<dbReference type="HOGENOM" id="CLU_1763127_0_0_1"/>
<dbReference type="OrthoDB" id="3222238at2759"/>
<proteinExistence type="predicted"/>
<evidence type="ECO:0000313" key="1">
    <source>
        <dbReference type="EMBL" id="EKM78221.1"/>
    </source>
</evidence>